<protein>
    <submittedName>
        <fullName evidence="2">Lecithin-cholesterol acyltransferase-like 1 (Trinotate prediction)</fullName>
    </submittedName>
</protein>
<sequence length="410" mass="47041">MFNMSTIFLILATFQISLAKIPIVIVPDFGSSDIEAKLDLNRTSSFFCFKSSNWYKIWHSPLNNLFGGRCFVNNFKLVYDPITNAMVNQPGVSTRLLSELGACDNNQNILIDKMFWRQTCRDMVDLLKSFGYDSEDIFTLNYDFRTIGDSRSMYNMFKDMDKLIHKIKVNNSEPIIISIGLGGPLVSHYLKSKSLFWKKAHIDSWYSIDGPFGGTLAMQVPNLFGNNYFVPFYTSKRGLSELLSSFPTSIFLLPSPTIFNDENLILFPTENITAFNIRDHILKKDSVNISHTFAHIKDIFVKENPGIPVSCVHTSGHRSLSNIQFMTNSDTDDFYVNFSDGNHYATTQSLSACTHWERNKSIKFDFVELENPQKLDIYSLNAFIKNLRNFLEARQILKNEQLSKKIIVHH</sequence>
<reference evidence="2" key="1">
    <citation type="submission" date="2018-11" db="EMBL/GenBank/DDBJ databases">
        <title>Henneguya salminicola genome and transcriptome.</title>
        <authorList>
            <person name="Yahalomi D."/>
            <person name="Atkinson S.D."/>
            <person name="Neuhof M."/>
            <person name="Chang E.S."/>
            <person name="Philippe H."/>
            <person name="Cartwright P."/>
            <person name="Bartholomew J.L."/>
            <person name="Huchon D."/>
        </authorList>
    </citation>
    <scope>NUCLEOTIDE SEQUENCE</scope>
    <source>
        <strain evidence="2">Hz1</strain>
        <tissue evidence="2">Whole</tissue>
    </source>
</reference>
<dbReference type="OrthoDB" id="190846at2759"/>
<dbReference type="PANTHER" id="PTHR11440">
    <property type="entry name" value="LECITHIN-CHOLESTEROL ACYLTRANSFERASE-RELATED"/>
    <property type="match status" value="1"/>
</dbReference>
<dbReference type="GO" id="GO:0006629">
    <property type="term" value="P:lipid metabolic process"/>
    <property type="evidence" value="ECO:0007669"/>
    <property type="project" value="InterPro"/>
</dbReference>
<keyword evidence="2" id="KW-0808">Transferase</keyword>
<name>A0A6G3MFD4_HENSL</name>
<evidence type="ECO:0000256" key="1">
    <source>
        <dbReference type="SAM" id="SignalP"/>
    </source>
</evidence>
<dbReference type="AlphaFoldDB" id="A0A6G3MFD4"/>
<dbReference type="SUPFAM" id="SSF53474">
    <property type="entry name" value="alpha/beta-Hydrolases"/>
    <property type="match status" value="1"/>
</dbReference>
<dbReference type="InterPro" id="IPR003386">
    <property type="entry name" value="LACT/PDAT_acylTrfase"/>
</dbReference>
<dbReference type="InterPro" id="IPR029058">
    <property type="entry name" value="AB_hydrolase_fold"/>
</dbReference>
<accession>A0A6G3MFD4</accession>
<dbReference type="GO" id="GO:0008374">
    <property type="term" value="F:O-acyltransferase activity"/>
    <property type="evidence" value="ECO:0007669"/>
    <property type="project" value="InterPro"/>
</dbReference>
<keyword evidence="2" id="KW-0012">Acyltransferase</keyword>
<evidence type="ECO:0000313" key="2">
    <source>
        <dbReference type="EMBL" id="NDJ92720.1"/>
    </source>
</evidence>
<organism evidence="2">
    <name type="scientific">Henneguya salminicola</name>
    <name type="common">Myxosporean</name>
    <dbReference type="NCBI Taxonomy" id="69463"/>
    <lineage>
        <taxon>Eukaryota</taxon>
        <taxon>Metazoa</taxon>
        <taxon>Cnidaria</taxon>
        <taxon>Myxozoa</taxon>
        <taxon>Myxosporea</taxon>
        <taxon>Bivalvulida</taxon>
        <taxon>Platysporina</taxon>
        <taxon>Myxobolidae</taxon>
        <taxon>Henneguya</taxon>
    </lineage>
</organism>
<dbReference type="EMBL" id="GHBP01001379">
    <property type="protein sequence ID" value="NDJ92720.1"/>
    <property type="molecule type" value="Transcribed_RNA"/>
</dbReference>
<keyword evidence="1" id="KW-0732">Signal</keyword>
<dbReference type="Gene3D" id="3.40.50.1820">
    <property type="entry name" value="alpha/beta hydrolase"/>
    <property type="match status" value="1"/>
</dbReference>
<feature type="chain" id="PRO_5026092452" evidence="1">
    <location>
        <begin position="20"/>
        <end position="410"/>
    </location>
</feature>
<dbReference type="Pfam" id="PF02450">
    <property type="entry name" value="LCAT"/>
    <property type="match status" value="1"/>
</dbReference>
<feature type="signal peptide" evidence="1">
    <location>
        <begin position="1"/>
        <end position="19"/>
    </location>
</feature>
<proteinExistence type="predicted"/>